<dbReference type="InterPro" id="IPR047659">
    <property type="entry name" value="T7SS_assoc"/>
</dbReference>
<name>A0A917KLE1_9ACTN</name>
<accession>A0A917KLE1</accession>
<evidence type="ECO:0000256" key="1">
    <source>
        <dbReference type="SAM" id="MobiDB-lite"/>
    </source>
</evidence>
<comment type="caution">
    <text evidence="3">The sequence shown here is derived from an EMBL/GenBank/DDBJ whole genome shotgun (WGS) entry which is preliminary data.</text>
</comment>
<evidence type="ECO:0000313" key="3">
    <source>
        <dbReference type="EMBL" id="GGJ19541.1"/>
    </source>
</evidence>
<dbReference type="Pfam" id="PF07179">
    <property type="entry name" value="SseB"/>
    <property type="match status" value="1"/>
</dbReference>
<protein>
    <recommendedName>
        <fullName evidence="2">SseB protein N-terminal domain-containing protein</fullName>
    </recommendedName>
</protein>
<dbReference type="NCBIfam" id="NF033532">
    <property type="entry name" value="lone7para_assoc"/>
    <property type="match status" value="1"/>
</dbReference>
<dbReference type="InterPro" id="IPR009839">
    <property type="entry name" value="SseB_N"/>
</dbReference>
<keyword evidence="4" id="KW-1185">Reference proteome</keyword>
<dbReference type="AlphaFoldDB" id="A0A917KLE1"/>
<reference evidence="3" key="2">
    <citation type="submission" date="2020-09" db="EMBL/GenBank/DDBJ databases">
        <authorList>
            <person name="Sun Q."/>
            <person name="Zhou Y."/>
        </authorList>
    </citation>
    <scope>NUCLEOTIDE SEQUENCE</scope>
    <source>
        <strain evidence="3">CGMCC 4.7272</strain>
    </source>
</reference>
<dbReference type="EMBL" id="BMMU01000003">
    <property type="protein sequence ID" value="GGJ19541.1"/>
    <property type="molecule type" value="Genomic_DNA"/>
</dbReference>
<sequence length="269" mass="28355">MFPEGTSVTEHDGGHVPEIDEDAREIPEPPEEVVEAARRLPDHWVSVPDPAWSGEGDSEDGNGGVPPEWAIPGRWRTDGTGEIVEWEDNEEYRPSPEARGWPTPNDPVDSAIQLAVTGYGPTGDVLRTLAAAKVAVLTAPDGGALAVLSAEDEPVVPVFTSPLYYRAVGNFAARLVPVAELVEQQLPDGYALYVNPSGPVGMVMDTEALVEEIGAQARGEERPAASGPGERAARSYTVAVPVGEAAPDATEHAGALVDTLPPTGDRSLE</sequence>
<feature type="region of interest" description="Disordered" evidence="1">
    <location>
        <begin position="243"/>
        <end position="269"/>
    </location>
</feature>
<reference evidence="3" key="1">
    <citation type="journal article" date="2014" name="Int. J. Syst. Evol. Microbiol.">
        <title>Complete genome sequence of Corynebacterium casei LMG S-19264T (=DSM 44701T), isolated from a smear-ripened cheese.</title>
        <authorList>
            <consortium name="US DOE Joint Genome Institute (JGI-PGF)"/>
            <person name="Walter F."/>
            <person name="Albersmeier A."/>
            <person name="Kalinowski J."/>
            <person name="Ruckert C."/>
        </authorList>
    </citation>
    <scope>NUCLEOTIDE SEQUENCE</scope>
    <source>
        <strain evidence="3">CGMCC 4.7272</strain>
    </source>
</reference>
<evidence type="ECO:0000259" key="2">
    <source>
        <dbReference type="Pfam" id="PF07179"/>
    </source>
</evidence>
<evidence type="ECO:0000313" key="4">
    <source>
        <dbReference type="Proteomes" id="UP000625682"/>
    </source>
</evidence>
<dbReference type="Proteomes" id="UP000625682">
    <property type="component" value="Unassembled WGS sequence"/>
</dbReference>
<feature type="region of interest" description="Disordered" evidence="1">
    <location>
        <begin position="1"/>
        <end position="72"/>
    </location>
</feature>
<feature type="domain" description="SseB protein N-terminal" evidence="2">
    <location>
        <begin position="123"/>
        <end position="209"/>
    </location>
</feature>
<gene>
    <name evidence="3" type="ORF">GCM10012282_14780</name>
</gene>
<feature type="compositionally biased region" description="Basic and acidic residues" evidence="1">
    <location>
        <begin position="9"/>
        <end position="18"/>
    </location>
</feature>
<organism evidence="3 4">
    <name type="scientific">Streptomyces lacrimifluminis</name>
    <dbReference type="NCBI Taxonomy" id="1500077"/>
    <lineage>
        <taxon>Bacteria</taxon>
        <taxon>Bacillati</taxon>
        <taxon>Actinomycetota</taxon>
        <taxon>Actinomycetes</taxon>
        <taxon>Kitasatosporales</taxon>
        <taxon>Streptomycetaceae</taxon>
        <taxon>Streptomyces</taxon>
    </lineage>
</organism>
<proteinExistence type="predicted"/>
<feature type="compositionally biased region" description="Acidic residues" evidence="1">
    <location>
        <begin position="19"/>
        <end position="34"/>
    </location>
</feature>